<dbReference type="PANTHER" id="PTHR23032">
    <property type="entry name" value="BRO1 DOMAIN-CONTAINING PROTEIN BROX"/>
    <property type="match status" value="1"/>
</dbReference>
<dbReference type="InterPro" id="IPR004328">
    <property type="entry name" value="BRO1_dom"/>
</dbReference>
<comment type="similarity">
    <text evidence="1">Belongs to the BROX family.</text>
</comment>
<feature type="compositionally biased region" description="Basic and acidic residues" evidence="2">
    <location>
        <begin position="356"/>
        <end position="392"/>
    </location>
</feature>
<name>A0ABQ9EXK2_TEGGR</name>
<gene>
    <name evidence="4" type="ORF">KUTeg_013920</name>
</gene>
<evidence type="ECO:0000313" key="5">
    <source>
        <dbReference type="Proteomes" id="UP001217089"/>
    </source>
</evidence>
<dbReference type="PROSITE" id="PS51180">
    <property type="entry name" value="BRO1"/>
    <property type="match status" value="1"/>
</dbReference>
<dbReference type="Gene3D" id="1.25.40.280">
    <property type="entry name" value="alix/aip1 like domains"/>
    <property type="match status" value="1"/>
</dbReference>
<keyword evidence="5" id="KW-1185">Reference proteome</keyword>
<feature type="domain" description="BRO1" evidence="3">
    <location>
        <begin position="1"/>
        <end position="401"/>
    </location>
</feature>
<dbReference type="PANTHER" id="PTHR23032:SF13">
    <property type="entry name" value="BRO1 DOMAIN-CONTAINING PROTEIN BROX"/>
    <property type="match status" value="1"/>
</dbReference>
<evidence type="ECO:0000259" key="3">
    <source>
        <dbReference type="PROSITE" id="PS51180"/>
    </source>
</evidence>
<evidence type="ECO:0000313" key="4">
    <source>
        <dbReference type="EMBL" id="KAJ8309046.1"/>
    </source>
</evidence>
<comment type="caution">
    <text evidence="4">The sequence shown here is derived from an EMBL/GenBank/DDBJ whole genome shotgun (WGS) entry which is preliminary data.</text>
</comment>
<dbReference type="Proteomes" id="UP001217089">
    <property type="component" value="Unassembled WGS sequence"/>
</dbReference>
<protein>
    <recommendedName>
        <fullName evidence="3">BRO1 domain-containing protein</fullName>
    </recommendedName>
</protein>
<reference evidence="4 5" key="1">
    <citation type="submission" date="2022-12" db="EMBL/GenBank/DDBJ databases">
        <title>Chromosome-level genome of Tegillarca granosa.</title>
        <authorList>
            <person name="Kim J."/>
        </authorList>
    </citation>
    <scope>NUCLEOTIDE SEQUENCE [LARGE SCALE GENOMIC DNA]</scope>
    <source>
        <strain evidence="4">Teg-2019</strain>
        <tissue evidence="4">Adductor muscle</tissue>
    </source>
</reference>
<proteinExistence type="inferred from homology"/>
<evidence type="ECO:0000256" key="1">
    <source>
        <dbReference type="ARBA" id="ARBA00008901"/>
    </source>
</evidence>
<dbReference type="Pfam" id="PF03097">
    <property type="entry name" value="BRO1"/>
    <property type="match status" value="1"/>
</dbReference>
<sequence>MAYWFHRNPLKATQVLTFELRGVSTDEKTRRIFSELRQTRNKLLELLTDPNHDKVIVEKATTDYFSLLLGLIKPFEENESENKLREAIKFKWTNTLLGNTAVEQFDTVFEAASMAVNIGLWYTKHAAKLAAKEKNDNLIGKLKDNTANATDTDTRVLEAYIYQSTAEAQEVTLARAIEMKHSSSLIAALACETAQLYQKADDALQSLDAKIVTKWRKYFQLKSDFYTAYAHNYNGDALLAGDKCGEAVRGLQEGVKLYSEAEKKCTEYASAKGPGTTARPGNHLFFRKFGPVIKRTLEKCDRENGMIRLSVTFRYHQKLPFDPPQLELKATYGLASPEEFQEPSLNPLWSKEVYQKMDAKMAPKPEPKDDKKKPGELPPVQEKETPMSEKDPSTFSGCVIS</sequence>
<dbReference type="EMBL" id="JARBDR010000657">
    <property type="protein sequence ID" value="KAJ8309046.1"/>
    <property type="molecule type" value="Genomic_DNA"/>
</dbReference>
<feature type="region of interest" description="Disordered" evidence="2">
    <location>
        <begin position="356"/>
        <end position="401"/>
    </location>
</feature>
<evidence type="ECO:0000256" key="2">
    <source>
        <dbReference type="SAM" id="MobiDB-lite"/>
    </source>
</evidence>
<dbReference type="InterPro" id="IPR038898">
    <property type="entry name" value="BROX"/>
</dbReference>
<accession>A0ABQ9EXK2</accession>
<dbReference type="InterPro" id="IPR038499">
    <property type="entry name" value="BRO1_sf"/>
</dbReference>
<organism evidence="4 5">
    <name type="scientific">Tegillarca granosa</name>
    <name type="common">Malaysian cockle</name>
    <name type="synonym">Anadara granosa</name>
    <dbReference type="NCBI Taxonomy" id="220873"/>
    <lineage>
        <taxon>Eukaryota</taxon>
        <taxon>Metazoa</taxon>
        <taxon>Spiralia</taxon>
        <taxon>Lophotrochozoa</taxon>
        <taxon>Mollusca</taxon>
        <taxon>Bivalvia</taxon>
        <taxon>Autobranchia</taxon>
        <taxon>Pteriomorphia</taxon>
        <taxon>Arcoida</taxon>
        <taxon>Arcoidea</taxon>
        <taxon>Arcidae</taxon>
        <taxon>Tegillarca</taxon>
    </lineage>
</organism>
<dbReference type="SMART" id="SM01041">
    <property type="entry name" value="BRO1"/>
    <property type="match status" value="1"/>
</dbReference>